<protein>
    <submittedName>
        <fullName evidence="8">Di-haem cytochrome c peroxidase</fullName>
    </submittedName>
</protein>
<organism evidence="8 9">
    <name type="scientific">Nitrosomonas ureae</name>
    <dbReference type="NCBI Taxonomy" id="44577"/>
    <lineage>
        <taxon>Bacteria</taxon>
        <taxon>Pseudomonadati</taxon>
        <taxon>Pseudomonadota</taxon>
        <taxon>Betaproteobacteria</taxon>
        <taxon>Nitrosomonadales</taxon>
        <taxon>Nitrosomonadaceae</taxon>
        <taxon>Nitrosomonas</taxon>
    </lineage>
</organism>
<feature type="domain" description="Cytochrome c" evidence="7">
    <location>
        <begin position="77"/>
        <end position="181"/>
    </location>
</feature>
<dbReference type="PANTHER" id="PTHR30600:SF10">
    <property type="entry name" value="BLL6722 PROTEIN"/>
    <property type="match status" value="1"/>
</dbReference>
<keyword evidence="3" id="KW-0732">Signal</keyword>
<evidence type="ECO:0000256" key="5">
    <source>
        <dbReference type="ARBA" id="ARBA00023004"/>
    </source>
</evidence>
<accession>A0A286AMF2</accession>
<reference evidence="8 9" key="1">
    <citation type="submission" date="2017-09" db="EMBL/GenBank/DDBJ databases">
        <authorList>
            <person name="Ehlers B."/>
            <person name="Leendertz F.H."/>
        </authorList>
    </citation>
    <scope>NUCLEOTIDE SEQUENCE [LARGE SCALE GENOMIC DNA]</scope>
    <source>
        <strain evidence="8 9">Nm42</strain>
    </source>
</reference>
<dbReference type="GO" id="GO:0020037">
    <property type="term" value="F:heme binding"/>
    <property type="evidence" value="ECO:0007669"/>
    <property type="project" value="InterPro"/>
</dbReference>
<dbReference type="GO" id="GO:0046872">
    <property type="term" value="F:metal ion binding"/>
    <property type="evidence" value="ECO:0007669"/>
    <property type="project" value="UniProtKB-KW"/>
</dbReference>
<dbReference type="InterPro" id="IPR009056">
    <property type="entry name" value="Cyt_c-like_dom"/>
</dbReference>
<evidence type="ECO:0000256" key="3">
    <source>
        <dbReference type="ARBA" id="ARBA00022729"/>
    </source>
</evidence>
<dbReference type="Gene3D" id="1.10.760.10">
    <property type="entry name" value="Cytochrome c-like domain"/>
    <property type="match status" value="2"/>
</dbReference>
<evidence type="ECO:0000259" key="7">
    <source>
        <dbReference type="PROSITE" id="PS51007"/>
    </source>
</evidence>
<dbReference type="GO" id="GO:0009055">
    <property type="term" value="F:electron transfer activity"/>
    <property type="evidence" value="ECO:0007669"/>
    <property type="project" value="InterPro"/>
</dbReference>
<name>A0A286AMF2_9PROT</name>
<dbReference type="AlphaFoldDB" id="A0A286AMF2"/>
<dbReference type="Proteomes" id="UP000219335">
    <property type="component" value="Unassembled WGS sequence"/>
</dbReference>
<evidence type="ECO:0000256" key="2">
    <source>
        <dbReference type="ARBA" id="ARBA00022723"/>
    </source>
</evidence>
<evidence type="ECO:0000256" key="4">
    <source>
        <dbReference type="ARBA" id="ARBA00023002"/>
    </source>
</evidence>
<gene>
    <name evidence="8" type="ORF">SAMN06297164_3660</name>
</gene>
<keyword evidence="2 6" id="KW-0479">Metal-binding</keyword>
<sequence length="769" mass="84480">MDLRRNYQVKKSIQLIFVCFCCVVLGVSAQVKVTPQSIATPNDAREHGLEDLSKAKLKVPQADLSQFLKPGEDAKKALLQLGKALFWAQEVGSGGSAGIPAQACASCHFAAGADPRIQNQLNPNITQVINDPQGPIIGLHKAEANPDTTFQVRQPNQKVRFSDFPFVREINQIVNLDVMSSQGVLRSEFIRTIPANPNDDCRPVDDPVFTTLNGMKVRRVEPRHSPKVINAALESFFSFWDGRANPFFNGVNSFGVQDPDAHILVAKNGDIVKERIDIPFSSLASQAVSPPISDFEMSCGVPEINNMRTWPEIGKKLLRKRNGTPIVPLGMQLVAINDSVLGDLSNYPAPGINTTYSKLIKKAFRPQYWRGGKFRVAFTDTEIQTTLPARPNVSLGTRIVDATPEELIEEDFVTEPENANSPPLTQNPRGQRFSLIEANFSLFFGLALQAYQQTLISDNTWFDQWMRSDTFNKGFGKEELKGLDVFVNKGRCINCHGGPELTKASVSNAQADNKGNPQNLIEPMKMGDGRFAIYDNGFYNIGVTPTFFDIGRGGRGPTGAPLSSSRQRLFQEKNIMKIPFQILGGAKIPAISEDGNEPVCKDNNNDGFCGFDEPLLDTFQRVAVDGSMKTPGLRIADLTGPYFHDGSAATLRQVVEFYDNGGNFCHPNIDNLDPDIRPLGLTDDEKQNLVKFLIALNDDRVRFEKAPFDHPSLTVADSGKANGSVIEIPAVGREGRQPLGLEPIGAFLGINQQEVGNFPVNSICSTNSR</sequence>
<dbReference type="InterPro" id="IPR051395">
    <property type="entry name" value="Cytochrome_c_Peroxidase/MauG"/>
</dbReference>
<dbReference type="PANTHER" id="PTHR30600">
    <property type="entry name" value="CYTOCHROME C PEROXIDASE-RELATED"/>
    <property type="match status" value="1"/>
</dbReference>
<dbReference type="PROSITE" id="PS51007">
    <property type="entry name" value="CYTC"/>
    <property type="match status" value="2"/>
</dbReference>
<feature type="domain" description="Cytochrome c" evidence="7">
    <location>
        <begin position="477"/>
        <end position="697"/>
    </location>
</feature>
<keyword evidence="4" id="KW-0560">Oxidoreductase</keyword>
<evidence type="ECO:0000256" key="1">
    <source>
        <dbReference type="ARBA" id="ARBA00022617"/>
    </source>
</evidence>
<keyword evidence="5 6" id="KW-0408">Iron</keyword>
<dbReference type="EMBL" id="OCMU01000005">
    <property type="protein sequence ID" value="SOD23036.1"/>
    <property type="molecule type" value="Genomic_DNA"/>
</dbReference>
<keyword evidence="1 6" id="KW-0349">Heme</keyword>
<dbReference type="GO" id="GO:0004130">
    <property type="term" value="F:cytochrome-c peroxidase activity"/>
    <property type="evidence" value="ECO:0007669"/>
    <property type="project" value="TreeGrafter"/>
</dbReference>
<dbReference type="SUPFAM" id="SSF46626">
    <property type="entry name" value="Cytochrome c"/>
    <property type="match status" value="2"/>
</dbReference>
<keyword evidence="8" id="KW-0575">Peroxidase</keyword>
<dbReference type="InterPro" id="IPR036909">
    <property type="entry name" value="Cyt_c-like_dom_sf"/>
</dbReference>
<evidence type="ECO:0000313" key="9">
    <source>
        <dbReference type="Proteomes" id="UP000219335"/>
    </source>
</evidence>
<proteinExistence type="predicted"/>
<evidence type="ECO:0000313" key="8">
    <source>
        <dbReference type="EMBL" id="SOD23036.1"/>
    </source>
</evidence>
<evidence type="ECO:0000256" key="6">
    <source>
        <dbReference type="PROSITE-ProRule" id="PRU00433"/>
    </source>
</evidence>